<feature type="compositionally biased region" description="Gly residues" evidence="1">
    <location>
        <begin position="66"/>
        <end position="81"/>
    </location>
</feature>
<organism evidence="2">
    <name type="scientific">uncultured Rubrobacteraceae bacterium</name>
    <dbReference type="NCBI Taxonomy" id="349277"/>
    <lineage>
        <taxon>Bacteria</taxon>
        <taxon>Bacillati</taxon>
        <taxon>Actinomycetota</taxon>
        <taxon>Rubrobacteria</taxon>
        <taxon>Rubrobacterales</taxon>
        <taxon>Rubrobacteraceae</taxon>
        <taxon>environmental samples</taxon>
    </lineage>
</organism>
<sequence length="92" mass="9433">MGSGDPWRSAFGERRGAAYLNLIEPWWKILRSLALAGRLFETRGQIEEAVTRAVGYWNASTATPTCGGGASGSGRPGGPGIGAMPTVPAAGG</sequence>
<proteinExistence type="predicted"/>
<dbReference type="EMBL" id="CADCVH010000097">
    <property type="protein sequence ID" value="CAA9466710.1"/>
    <property type="molecule type" value="Genomic_DNA"/>
</dbReference>
<dbReference type="AlphaFoldDB" id="A0A6J4R9H3"/>
<reference evidence="2" key="1">
    <citation type="submission" date="2020-02" db="EMBL/GenBank/DDBJ databases">
        <authorList>
            <person name="Meier V. D."/>
        </authorList>
    </citation>
    <scope>NUCLEOTIDE SEQUENCE</scope>
    <source>
        <strain evidence="2">AVDCRST_MAG02</strain>
    </source>
</reference>
<gene>
    <name evidence="2" type="ORF">AVDCRST_MAG02-3190</name>
</gene>
<accession>A0A6J4R9H3</accession>
<protein>
    <submittedName>
        <fullName evidence="2">Uncharacterized protein</fullName>
    </submittedName>
</protein>
<evidence type="ECO:0000313" key="2">
    <source>
        <dbReference type="EMBL" id="CAA9466710.1"/>
    </source>
</evidence>
<evidence type="ECO:0000256" key="1">
    <source>
        <dbReference type="SAM" id="MobiDB-lite"/>
    </source>
</evidence>
<name>A0A6J4R9H3_9ACTN</name>
<feature type="region of interest" description="Disordered" evidence="1">
    <location>
        <begin position="65"/>
        <end position="92"/>
    </location>
</feature>